<proteinExistence type="predicted"/>
<dbReference type="Pfam" id="PF13650">
    <property type="entry name" value="Asp_protease_2"/>
    <property type="match status" value="1"/>
</dbReference>
<evidence type="ECO:0000313" key="2">
    <source>
        <dbReference type="EMBL" id="SKA25066.1"/>
    </source>
</evidence>
<gene>
    <name evidence="2" type="ORF">SAMN02745119_03362</name>
</gene>
<dbReference type="InterPro" id="IPR021109">
    <property type="entry name" value="Peptidase_aspartic_dom_sf"/>
</dbReference>
<keyword evidence="2" id="KW-0645">Protease</keyword>
<accession>A0A1T4SAE1</accession>
<reference evidence="3" key="1">
    <citation type="submission" date="2017-02" db="EMBL/GenBank/DDBJ databases">
        <authorList>
            <person name="Varghese N."/>
            <person name="Submissions S."/>
        </authorList>
    </citation>
    <scope>NUCLEOTIDE SEQUENCE [LARGE SCALE GENOMIC DNA]</scope>
    <source>
        <strain evidence="3">ATCC BAA-34</strain>
    </source>
</reference>
<name>A0A1T4SAE1_9BACT</name>
<organism evidence="2 3">
    <name type="scientific">Trichlorobacter thiogenes</name>
    <dbReference type="NCBI Taxonomy" id="115783"/>
    <lineage>
        <taxon>Bacteria</taxon>
        <taxon>Pseudomonadati</taxon>
        <taxon>Thermodesulfobacteriota</taxon>
        <taxon>Desulfuromonadia</taxon>
        <taxon>Geobacterales</taxon>
        <taxon>Geobacteraceae</taxon>
        <taxon>Trichlorobacter</taxon>
    </lineage>
</organism>
<keyword evidence="1" id="KW-1133">Transmembrane helix</keyword>
<dbReference type="Proteomes" id="UP000190102">
    <property type="component" value="Unassembled WGS sequence"/>
</dbReference>
<dbReference type="OrthoDB" id="5394411at2"/>
<dbReference type="RefSeq" id="WP_078791603.1">
    <property type="nucleotide sequence ID" value="NZ_FUWR01000036.1"/>
</dbReference>
<dbReference type="EMBL" id="FUWR01000036">
    <property type="protein sequence ID" value="SKA25066.1"/>
    <property type="molecule type" value="Genomic_DNA"/>
</dbReference>
<feature type="transmembrane region" description="Helical" evidence="1">
    <location>
        <begin position="23"/>
        <end position="42"/>
    </location>
</feature>
<dbReference type="GO" id="GO:0006508">
    <property type="term" value="P:proteolysis"/>
    <property type="evidence" value="ECO:0007669"/>
    <property type="project" value="UniProtKB-KW"/>
</dbReference>
<dbReference type="Gene3D" id="2.40.70.10">
    <property type="entry name" value="Acid Proteases"/>
    <property type="match status" value="1"/>
</dbReference>
<dbReference type="SUPFAM" id="SSF50630">
    <property type="entry name" value="Acid proteases"/>
    <property type="match status" value="1"/>
</dbReference>
<keyword evidence="1" id="KW-0472">Membrane</keyword>
<sequence>MEFKAGKGPSRPPKITEGSSDTGYILITVVVMVVTGIMYVLFSKEGYTPVRWVFGDTSRVSDPYFIPMAKPDTNQPPPPNQEPIEQDQPRQIMEHIPQQQASAGDYYQYKDKNGNIAFTDNSASIPRGAEAKNWNGTSTGGKFEVLKGQGRETQIIAERDRVYVPVKIRSAGVERELLLILDTGATGVMIYQDAVQGIRLNNIRSGYATLANGSQVQQLAGTVDSVSVGTAVARDFEIRIMQQVGQKDHQGLLGMSFLKNFHYTLDMNRKVIRWN</sequence>
<dbReference type="AlphaFoldDB" id="A0A1T4SAE1"/>
<dbReference type="STRING" id="115783.SAMN02745119_03362"/>
<keyword evidence="2" id="KW-0378">Hydrolase</keyword>
<evidence type="ECO:0000313" key="3">
    <source>
        <dbReference type="Proteomes" id="UP000190102"/>
    </source>
</evidence>
<keyword evidence="3" id="KW-1185">Reference proteome</keyword>
<keyword evidence="1" id="KW-0812">Transmembrane</keyword>
<evidence type="ECO:0000256" key="1">
    <source>
        <dbReference type="SAM" id="Phobius"/>
    </source>
</evidence>
<protein>
    <submittedName>
        <fullName evidence="2">Aspartyl protease</fullName>
    </submittedName>
</protein>
<dbReference type="GO" id="GO:0008233">
    <property type="term" value="F:peptidase activity"/>
    <property type="evidence" value="ECO:0007669"/>
    <property type="project" value="UniProtKB-KW"/>
</dbReference>
<dbReference type="CDD" id="cd05483">
    <property type="entry name" value="retropepsin_like_bacteria"/>
    <property type="match status" value="1"/>
</dbReference>
<dbReference type="InterPro" id="IPR034122">
    <property type="entry name" value="Retropepsin-like_bacterial"/>
</dbReference>